<evidence type="ECO:0000256" key="1">
    <source>
        <dbReference type="SAM" id="SignalP"/>
    </source>
</evidence>
<name>A0ABT4L921_9SPHI</name>
<evidence type="ECO:0000313" key="2">
    <source>
        <dbReference type="EMBL" id="MCZ4244416.1"/>
    </source>
</evidence>
<feature type="signal peptide" evidence="1">
    <location>
        <begin position="1"/>
        <end position="21"/>
    </location>
</feature>
<keyword evidence="1" id="KW-0732">Signal</keyword>
<protein>
    <submittedName>
        <fullName evidence="2">Uncharacterized protein</fullName>
    </submittedName>
</protein>
<dbReference type="EMBL" id="JAPWGM010000003">
    <property type="protein sequence ID" value="MCZ4244416.1"/>
    <property type="molecule type" value="Genomic_DNA"/>
</dbReference>
<gene>
    <name evidence="2" type="ORF">O0955_10420</name>
</gene>
<sequence>MKLSKFLLATLLSSAVVGVQAQTKPVKQKTKIVAKKAIPKKPVAKVKTMPIPINKDPDHYYCPPCGKG</sequence>
<comment type="caution">
    <text evidence="2">The sequence shown here is derived from an EMBL/GenBank/DDBJ whole genome shotgun (WGS) entry which is preliminary data.</text>
</comment>
<organism evidence="2 3">
    <name type="scientific">Pedobacter punctiformis</name>
    <dbReference type="NCBI Taxonomy" id="3004097"/>
    <lineage>
        <taxon>Bacteria</taxon>
        <taxon>Pseudomonadati</taxon>
        <taxon>Bacteroidota</taxon>
        <taxon>Sphingobacteriia</taxon>
        <taxon>Sphingobacteriales</taxon>
        <taxon>Sphingobacteriaceae</taxon>
        <taxon>Pedobacter</taxon>
    </lineage>
</organism>
<proteinExistence type="predicted"/>
<dbReference type="RefSeq" id="WP_269427485.1">
    <property type="nucleotide sequence ID" value="NZ_JAPWGM010000003.1"/>
</dbReference>
<evidence type="ECO:0000313" key="3">
    <source>
        <dbReference type="Proteomes" id="UP001144347"/>
    </source>
</evidence>
<accession>A0ABT4L921</accession>
<keyword evidence="3" id="KW-1185">Reference proteome</keyword>
<reference evidence="2" key="1">
    <citation type="submission" date="2022-12" db="EMBL/GenBank/DDBJ databases">
        <title>Genome sequence of HCMS5-2.</title>
        <authorList>
            <person name="Woo H."/>
        </authorList>
    </citation>
    <scope>NUCLEOTIDE SEQUENCE</scope>
    <source>
        <strain evidence="2">HCMS5-2</strain>
    </source>
</reference>
<feature type="chain" id="PRO_5046278610" evidence="1">
    <location>
        <begin position="22"/>
        <end position="68"/>
    </location>
</feature>
<dbReference type="Proteomes" id="UP001144347">
    <property type="component" value="Unassembled WGS sequence"/>
</dbReference>